<keyword evidence="2" id="KW-1185">Reference proteome</keyword>
<reference evidence="2" key="1">
    <citation type="journal article" date="2019" name="Int. J. Syst. Evol. Microbiol.">
        <title>The Global Catalogue of Microorganisms (GCM) 10K type strain sequencing project: providing services to taxonomists for standard genome sequencing and annotation.</title>
        <authorList>
            <consortium name="The Broad Institute Genomics Platform"/>
            <consortium name="The Broad Institute Genome Sequencing Center for Infectious Disease"/>
            <person name="Wu L."/>
            <person name="Ma J."/>
        </authorList>
    </citation>
    <scope>NUCLEOTIDE SEQUENCE [LARGE SCALE GENOMIC DNA]</scope>
    <source>
        <strain evidence="2">JCM 16924</strain>
    </source>
</reference>
<accession>A0ABP7T4W1</accession>
<evidence type="ECO:0000313" key="2">
    <source>
        <dbReference type="Proteomes" id="UP001500456"/>
    </source>
</evidence>
<comment type="caution">
    <text evidence="1">The sequence shown here is derived from an EMBL/GenBank/DDBJ whole genome shotgun (WGS) entry which is preliminary data.</text>
</comment>
<protein>
    <submittedName>
        <fullName evidence="1">Uncharacterized protein</fullName>
    </submittedName>
</protein>
<proteinExistence type="predicted"/>
<organism evidence="1 2">
    <name type="scientific">Streptomyces plumbiresistens</name>
    <dbReference type="NCBI Taxonomy" id="511811"/>
    <lineage>
        <taxon>Bacteria</taxon>
        <taxon>Bacillati</taxon>
        <taxon>Actinomycetota</taxon>
        <taxon>Actinomycetes</taxon>
        <taxon>Kitasatosporales</taxon>
        <taxon>Streptomycetaceae</taxon>
        <taxon>Streptomyces</taxon>
    </lineage>
</organism>
<dbReference type="EMBL" id="BAAAZX010000031">
    <property type="protein sequence ID" value="GAA4021103.1"/>
    <property type="molecule type" value="Genomic_DNA"/>
</dbReference>
<name>A0ABP7T4W1_9ACTN</name>
<evidence type="ECO:0000313" key="1">
    <source>
        <dbReference type="EMBL" id="GAA4021103.1"/>
    </source>
</evidence>
<dbReference type="Proteomes" id="UP001500456">
    <property type="component" value="Unassembled WGS sequence"/>
</dbReference>
<sequence length="128" mass="14044">MATMSGWVSIDDLGEVVTPITSGKFRPVCGDLRVPLSSADRTVRPGSLPAFPARPEHDASRIEARGTRHAMVRVKQYGVAASGQWTDEEEGRRRLPADEVHAWEPGMNQTVCGLPLSRSQLIRFPHVA</sequence>
<gene>
    <name evidence="1" type="ORF">GCM10022232_77360</name>
</gene>